<evidence type="ECO:0000256" key="5">
    <source>
        <dbReference type="ARBA" id="ARBA00023054"/>
    </source>
</evidence>
<evidence type="ECO:0000256" key="6">
    <source>
        <dbReference type="ARBA" id="ARBA00023069"/>
    </source>
</evidence>
<gene>
    <name evidence="12" type="ORF">NP493_47g05049</name>
</gene>
<dbReference type="Proteomes" id="UP001209878">
    <property type="component" value="Unassembled WGS sequence"/>
</dbReference>
<keyword evidence="8 10" id="KW-0966">Cell projection</keyword>
<keyword evidence="7" id="KW-0206">Cytoskeleton</keyword>
<keyword evidence="5 11" id="KW-0175">Coiled coil</keyword>
<protein>
    <recommendedName>
        <fullName evidence="10">Tektin</fullName>
    </recommendedName>
</protein>
<evidence type="ECO:0000256" key="9">
    <source>
        <dbReference type="ARBA" id="ARBA00045224"/>
    </source>
</evidence>
<dbReference type="GO" id="GO:0005634">
    <property type="term" value="C:nucleus"/>
    <property type="evidence" value="ECO:0007669"/>
    <property type="project" value="TreeGrafter"/>
</dbReference>
<dbReference type="GO" id="GO:0015630">
    <property type="term" value="C:microtubule cytoskeleton"/>
    <property type="evidence" value="ECO:0007669"/>
    <property type="project" value="UniProtKB-UniRule"/>
</dbReference>
<evidence type="ECO:0000313" key="12">
    <source>
        <dbReference type="EMBL" id="KAK2191725.1"/>
    </source>
</evidence>
<dbReference type="PANTHER" id="PTHR19960:SF25">
    <property type="entry name" value="TEKTIN-1"/>
    <property type="match status" value="1"/>
</dbReference>
<dbReference type="Pfam" id="PF03148">
    <property type="entry name" value="Tektin"/>
    <property type="match status" value="1"/>
</dbReference>
<organism evidence="12 13">
    <name type="scientific">Ridgeia piscesae</name>
    <name type="common">Tubeworm</name>
    <dbReference type="NCBI Taxonomy" id="27915"/>
    <lineage>
        <taxon>Eukaryota</taxon>
        <taxon>Metazoa</taxon>
        <taxon>Spiralia</taxon>
        <taxon>Lophotrochozoa</taxon>
        <taxon>Annelida</taxon>
        <taxon>Polychaeta</taxon>
        <taxon>Sedentaria</taxon>
        <taxon>Canalipalpata</taxon>
        <taxon>Sabellida</taxon>
        <taxon>Siboglinidae</taxon>
        <taxon>Ridgeia</taxon>
    </lineage>
</organism>
<evidence type="ECO:0000256" key="10">
    <source>
        <dbReference type="RuleBase" id="RU367040"/>
    </source>
</evidence>
<evidence type="ECO:0000256" key="8">
    <source>
        <dbReference type="ARBA" id="ARBA00023273"/>
    </source>
</evidence>
<evidence type="ECO:0000256" key="2">
    <source>
        <dbReference type="ARBA" id="ARBA00007209"/>
    </source>
</evidence>
<dbReference type="GO" id="GO:0060271">
    <property type="term" value="P:cilium assembly"/>
    <property type="evidence" value="ECO:0007669"/>
    <property type="project" value="UniProtKB-UniRule"/>
</dbReference>
<sequence length="402" mass="46403">MAKVIQPPPKFTHPEWRVSNQSKYANAEAERIAAERLIAESDRLVDETGRTTVRTQTDVNKKFDQRLTDIKYWNSEVDDKLDDIKKEIDALVTFKSRIEKAIEGCKEPLYISQQCLLNRQKRRSIDLVHDDPEKELLKEVETIQGALALLERSREQAVEQLRLNRKAKYDLECDLKDKASAIKIDNHNAELRNNSSDITFKTEAVKIQADSSTPDQWEDFSNHNILNAEKQCQNSQALRSVVDGILQATCNDMAHQRDAVNLAMTLRIAETRDTKEKLEDHLNKVLKQIQEMEDNIDNLEKAILAKEAPLQVSQTRLDNRASRPNIELCRDPVQYRLVEEVNEIEDSIRKLQVRHQQSVASLKALIRQKLDLEEDIDVKSNTLFIDETECMGMRKSINIQSY</sequence>
<dbReference type="EMBL" id="JAODUO010000047">
    <property type="protein sequence ID" value="KAK2191725.1"/>
    <property type="molecule type" value="Genomic_DNA"/>
</dbReference>
<feature type="coiled-coil region" evidence="11">
    <location>
        <begin position="268"/>
        <end position="302"/>
    </location>
</feature>
<evidence type="ECO:0000313" key="13">
    <source>
        <dbReference type="Proteomes" id="UP001209878"/>
    </source>
</evidence>
<dbReference type="InterPro" id="IPR000435">
    <property type="entry name" value="Tektins"/>
</dbReference>
<keyword evidence="13" id="KW-1185">Reference proteome</keyword>
<dbReference type="GO" id="GO:0005930">
    <property type="term" value="C:axoneme"/>
    <property type="evidence" value="ECO:0007669"/>
    <property type="project" value="UniProtKB-SubCell"/>
</dbReference>
<evidence type="ECO:0000256" key="1">
    <source>
        <dbReference type="ARBA" id="ARBA00004611"/>
    </source>
</evidence>
<dbReference type="GO" id="GO:0060294">
    <property type="term" value="P:cilium movement involved in cell motility"/>
    <property type="evidence" value="ECO:0007669"/>
    <property type="project" value="UniProtKB-UniRule"/>
</dbReference>
<keyword evidence="4 10" id="KW-0282">Flagellum</keyword>
<accession>A0AAD9UJM0</accession>
<dbReference type="PANTHER" id="PTHR19960">
    <property type="entry name" value="TEKTIN"/>
    <property type="match status" value="1"/>
</dbReference>
<name>A0AAD9UJM0_RIDPI</name>
<evidence type="ECO:0000256" key="7">
    <source>
        <dbReference type="ARBA" id="ARBA00023212"/>
    </source>
</evidence>
<dbReference type="PRINTS" id="PR00511">
    <property type="entry name" value="TEKTIN"/>
</dbReference>
<comment type="similarity">
    <text evidence="2 10">Belongs to the tektin family.</text>
</comment>
<proteinExistence type="inferred from homology"/>
<evidence type="ECO:0000256" key="4">
    <source>
        <dbReference type="ARBA" id="ARBA00022846"/>
    </source>
</evidence>
<comment type="caution">
    <text evidence="12">The sequence shown here is derived from an EMBL/GenBank/DDBJ whole genome shotgun (WGS) entry which is preliminary data.</text>
</comment>
<dbReference type="AlphaFoldDB" id="A0AAD9UJM0"/>
<evidence type="ECO:0000256" key="11">
    <source>
        <dbReference type="SAM" id="Coils"/>
    </source>
</evidence>
<evidence type="ECO:0000256" key="3">
    <source>
        <dbReference type="ARBA" id="ARBA00022490"/>
    </source>
</evidence>
<comment type="subcellular location">
    <subcellularLocation>
        <location evidence="10">Cytoplasm</location>
        <location evidence="10">Cytoskeleton</location>
        <location evidence="10">Cilium axoneme</location>
    </subcellularLocation>
    <subcellularLocation>
        <location evidence="1">Cytoplasm</location>
        <location evidence="1">Cytoskeleton</location>
        <location evidence="1">Flagellum axoneme</location>
    </subcellularLocation>
</comment>
<dbReference type="InterPro" id="IPR048256">
    <property type="entry name" value="Tektin-like"/>
</dbReference>
<reference evidence="12" key="1">
    <citation type="journal article" date="2023" name="Mol. Biol. Evol.">
        <title>Third-Generation Sequencing Reveals the Adaptive Role of the Epigenome in Three Deep-Sea Polychaetes.</title>
        <authorList>
            <person name="Perez M."/>
            <person name="Aroh O."/>
            <person name="Sun Y."/>
            <person name="Lan Y."/>
            <person name="Juniper S.K."/>
            <person name="Young C.R."/>
            <person name="Angers B."/>
            <person name="Qian P.Y."/>
        </authorList>
    </citation>
    <scope>NUCLEOTIDE SEQUENCE</scope>
    <source>
        <strain evidence="12">R07B-5</strain>
    </source>
</reference>
<comment type="function">
    <text evidence="9">Microtubule inner protein (MIP) part of the dynein-decorated doublet microtubules (DMTs) in cilia and flagellar axoneme. Forms filamentous polymers in the walls of ciliary and flagellar microtubules.</text>
</comment>
<keyword evidence="3" id="KW-0963">Cytoplasm</keyword>
<keyword evidence="6 10" id="KW-0969">Cilium</keyword>